<reference evidence="2 3" key="2">
    <citation type="submission" date="2016-08" db="EMBL/GenBank/DDBJ databases">
        <title>Pervasive Adenine N6-methylation of Active Genes in Fungi.</title>
        <authorList>
            <consortium name="DOE Joint Genome Institute"/>
            <person name="Mondo S.J."/>
            <person name="Dannebaum R.O."/>
            <person name="Kuo R.C."/>
            <person name="Labutti K."/>
            <person name="Haridas S."/>
            <person name="Kuo A."/>
            <person name="Salamov A."/>
            <person name="Ahrendt S.R."/>
            <person name="Lipzen A."/>
            <person name="Sullivan W."/>
            <person name="Andreopoulos W.B."/>
            <person name="Clum A."/>
            <person name="Lindquist E."/>
            <person name="Daum C."/>
            <person name="Ramamoorthy G.K."/>
            <person name="Gryganskyi A."/>
            <person name="Culley D."/>
            <person name="Magnuson J.K."/>
            <person name="James T.Y."/>
            <person name="O'Malley M.A."/>
            <person name="Stajich J.E."/>
            <person name="Spatafora J.W."/>
            <person name="Visel A."/>
            <person name="Grigoriev I.V."/>
        </authorList>
    </citation>
    <scope>NUCLEOTIDE SEQUENCE [LARGE SCALE GENOMIC DNA]</scope>
    <source>
        <strain evidence="3">finn</strain>
    </source>
</reference>
<evidence type="ECO:0000313" key="2">
    <source>
        <dbReference type="EMBL" id="ORX43916.1"/>
    </source>
</evidence>
<feature type="transmembrane region" description="Helical" evidence="1">
    <location>
        <begin position="136"/>
        <end position="156"/>
    </location>
</feature>
<feature type="transmembrane region" description="Helical" evidence="1">
    <location>
        <begin position="82"/>
        <end position="106"/>
    </location>
</feature>
<keyword evidence="1" id="KW-1133">Transmembrane helix</keyword>
<accession>A0A1Y1UZ72</accession>
<evidence type="ECO:0008006" key="4">
    <source>
        <dbReference type="Google" id="ProtNLM"/>
    </source>
</evidence>
<keyword evidence="1" id="KW-0472">Membrane</keyword>
<organism evidence="2 3">
    <name type="scientific">Piromyces finnis</name>
    <dbReference type="NCBI Taxonomy" id="1754191"/>
    <lineage>
        <taxon>Eukaryota</taxon>
        <taxon>Fungi</taxon>
        <taxon>Fungi incertae sedis</taxon>
        <taxon>Chytridiomycota</taxon>
        <taxon>Chytridiomycota incertae sedis</taxon>
        <taxon>Neocallimastigomycetes</taxon>
        <taxon>Neocallimastigales</taxon>
        <taxon>Neocallimastigaceae</taxon>
        <taxon>Piromyces</taxon>
    </lineage>
</organism>
<evidence type="ECO:0000313" key="3">
    <source>
        <dbReference type="Proteomes" id="UP000193719"/>
    </source>
</evidence>
<keyword evidence="3" id="KW-1185">Reference proteome</keyword>
<sequence length="187" mass="21229">MGFFDKCICCPCLSKKQSVKVCAYILIAVEILSCLSINGEYSNYRYNNTLSVIISIAIIGTLIFLLYGMQTNNPKYLSQFKLVFGIVLAFQLIHDAIIMFGLVLLYTGANSVDSNMFEDEMMNANTETIKSTFKTVVVSFMIFVIIDAFVFIDYYFSTKNYINELLETIESEDYVRKEESGVKGENN</sequence>
<feature type="transmembrane region" description="Helical" evidence="1">
    <location>
        <begin position="50"/>
        <end position="70"/>
    </location>
</feature>
<protein>
    <recommendedName>
        <fullName evidence="4">MARVEL domain-containing protein</fullName>
    </recommendedName>
</protein>
<gene>
    <name evidence="2" type="ORF">BCR36DRAFT_415278</name>
</gene>
<reference evidence="2 3" key="1">
    <citation type="submission" date="2016-08" db="EMBL/GenBank/DDBJ databases">
        <title>Genomes of anaerobic fungi encode conserved fungal cellulosomes for biomass hydrolysis.</title>
        <authorList>
            <consortium name="DOE Joint Genome Institute"/>
            <person name="Haitjema C.H."/>
            <person name="Gilmore S.P."/>
            <person name="Henske J.K."/>
            <person name="Solomon K.V."/>
            <person name="De Groot R."/>
            <person name="Kuo A."/>
            <person name="Mondo S.J."/>
            <person name="Salamov A.A."/>
            <person name="Labutti K."/>
            <person name="Zhao Z."/>
            <person name="Chiniquy J."/>
            <person name="Barry K."/>
            <person name="Brewer H.M."/>
            <person name="Purvine S.O."/>
            <person name="Wright A.T."/>
            <person name="Boxma B."/>
            <person name="Van Alen T."/>
            <person name="Hackstein J.H."/>
            <person name="Baker S.E."/>
            <person name="Grigoriev I.V."/>
            <person name="O'Malley M.A."/>
        </authorList>
    </citation>
    <scope>NUCLEOTIDE SEQUENCE [LARGE SCALE GENOMIC DNA]</scope>
    <source>
        <strain evidence="3">finn</strain>
    </source>
</reference>
<proteinExistence type="predicted"/>
<feature type="transmembrane region" description="Helical" evidence="1">
    <location>
        <begin position="21"/>
        <end position="38"/>
    </location>
</feature>
<dbReference type="EMBL" id="MCFH01000049">
    <property type="protein sequence ID" value="ORX43916.1"/>
    <property type="molecule type" value="Genomic_DNA"/>
</dbReference>
<comment type="caution">
    <text evidence="2">The sequence shown here is derived from an EMBL/GenBank/DDBJ whole genome shotgun (WGS) entry which is preliminary data.</text>
</comment>
<evidence type="ECO:0000256" key="1">
    <source>
        <dbReference type="SAM" id="Phobius"/>
    </source>
</evidence>
<dbReference type="AlphaFoldDB" id="A0A1Y1UZ72"/>
<name>A0A1Y1UZ72_9FUNG</name>
<dbReference type="Proteomes" id="UP000193719">
    <property type="component" value="Unassembled WGS sequence"/>
</dbReference>
<keyword evidence="1" id="KW-0812">Transmembrane</keyword>